<dbReference type="GO" id="GO:0044027">
    <property type="term" value="P:negative regulation of gene expression via chromosomal CpG island methylation"/>
    <property type="evidence" value="ECO:0007669"/>
    <property type="project" value="TreeGrafter"/>
</dbReference>
<organism evidence="9 10">
    <name type="scientific">Phreatobacter stygius</name>
    <dbReference type="NCBI Taxonomy" id="1940610"/>
    <lineage>
        <taxon>Bacteria</taxon>
        <taxon>Pseudomonadati</taxon>
        <taxon>Pseudomonadota</taxon>
        <taxon>Alphaproteobacteria</taxon>
        <taxon>Hyphomicrobiales</taxon>
        <taxon>Phreatobacteraceae</taxon>
        <taxon>Phreatobacter</taxon>
    </lineage>
</organism>
<keyword evidence="10" id="KW-1185">Reference proteome</keyword>
<reference evidence="9 10" key="1">
    <citation type="submission" date="2019-04" db="EMBL/GenBank/DDBJ databases">
        <title>Phreatobacter aquaticus sp. nov.</title>
        <authorList>
            <person name="Choi A."/>
        </authorList>
    </citation>
    <scope>NUCLEOTIDE SEQUENCE [LARGE SCALE GENOMIC DNA]</scope>
    <source>
        <strain evidence="9 10">KCTC 52518</strain>
    </source>
</reference>
<accession>A0A4D7BGY0</accession>
<comment type="similarity">
    <text evidence="6 7">Belongs to the class I-like SAM-binding methyltransferase superfamily. C5-methyltransferase family.</text>
</comment>
<evidence type="ECO:0000256" key="5">
    <source>
        <dbReference type="ARBA" id="ARBA00047422"/>
    </source>
</evidence>
<evidence type="ECO:0000256" key="2">
    <source>
        <dbReference type="ARBA" id="ARBA00022679"/>
    </source>
</evidence>
<dbReference type="GO" id="GO:0003677">
    <property type="term" value="F:DNA binding"/>
    <property type="evidence" value="ECO:0007669"/>
    <property type="project" value="TreeGrafter"/>
</dbReference>
<keyword evidence="1 6" id="KW-0489">Methyltransferase</keyword>
<dbReference type="NCBIfam" id="TIGR00675">
    <property type="entry name" value="dcm"/>
    <property type="match status" value="1"/>
</dbReference>
<dbReference type="PROSITE" id="PS51679">
    <property type="entry name" value="SAM_MT_C5"/>
    <property type="match status" value="1"/>
</dbReference>
<dbReference type="PANTHER" id="PTHR10629:SF50">
    <property type="entry name" value="DNA (CYTOSINE-5)-METHYLTRANSFERASE CMT3"/>
    <property type="match status" value="1"/>
</dbReference>
<dbReference type="SUPFAM" id="SSF53335">
    <property type="entry name" value="S-adenosyl-L-methionine-dependent methyltransferases"/>
    <property type="match status" value="1"/>
</dbReference>
<dbReference type="InterPro" id="IPR001525">
    <property type="entry name" value="C5_MeTfrase"/>
</dbReference>
<evidence type="ECO:0000256" key="8">
    <source>
        <dbReference type="RuleBase" id="RU000417"/>
    </source>
</evidence>
<dbReference type="Pfam" id="PF00145">
    <property type="entry name" value="DNA_methylase"/>
    <property type="match status" value="1"/>
</dbReference>
<evidence type="ECO:0000256" key="3">
    <source>
        <dbReference type="ARBA" id="ARBA00022691"/>
    </source>
</evidence>
<comment type="catalytic activity">
    <reaction evidence="5 8">
        <text>a 2'-deoxycytidine in DNA + S-adenosyl-L-methionine = a 5-methyl-2'-deoxycytidine in DNA + S-adenosyl-L-homocysteine + H(+)</text>
        <dbReference type="Rhea" id="RHEA:13681"/>
        <dbReference type="Rhea" id="RHEA-COMP:11369"/>
        <dbReference type="Rhea" id="RHEA-COMP:11370"/>
        <dbReference type="ChEBI" id="CHEBI:15378"/>
        <dbReference type="ChEBI" id="CHEBI:57856"/>
        <dbReference type="ChEBI" id="CHEBI:59789"/>
        <dbReference type="ChEBI" id="CHEBI:85452"/>
        <dbReference type="ChEBI" id="CHEBI:85454"/>
        <dbReference type="EC" id="2.1.1.37"/>
    </reaction>
</comment>
<evidence type="ECO:0000256" key="7">
    <source>
        <dbReference type="RuleBase" id="RU000416"/>
    </source>
</evidence>
<dbReference type="REBASE" id="310278">
    <property type="entry name" value="M.Pst52518ORF2185P"/>
</dbReference>
<dbReference type="Proteomes" id="UP000298781">
    <property type="component" value="Chromosome"/>
</dbReference>
<feature type="active site" evidence="6">
    <location>
        <position position="70"/>
    </location>
</feature>
<dbReference type="PANTHER" id="PTHR10629">
    <property type="entry name" value="CYTOSINE-SPECIFIC METHYLTRANSFERASE"/>
    <property type="match status" value="1"/>
</dbReference>
<dbReference type="EC" id="2.1.1.37" evidence="8"/>
<dbReference type="PRINTS" id="PR00105">
    <property type="entry name" value="C5METTRFRASE"/>
</dbReference>
<dbReference type="AlphaFoldDB" id="A0A4D7BGY0"/>
<dbReference type="InterPro" id="IPR029063">
    <property type="entry name" value="SAM-dependent_MTases_sf"/>
</dbReference>
<gene>
    <name evidence="9" type="primary">dcm</name>
    <name evidence="9" type="ORF">E8M01_02185</name>
</gene>
<dbReference type="EMBL" id="CP039690">
    <property type="protein sequence ID" value="QCI68998.1"/>
    <property type="molecule type" value="Genomic_DNA"/>
</dbReference>
<sequence>MKVAGLFAGIGGLESGLAAAGHESLMLCEIWAPARAVLSARFPDVPIETDVVDLKALPTETEVVVGGFPCQDLSQAGMTAGIAGKRSGLVGHVFRLLDQRPVPWVVLENVSFMLHLDKGRGLRTLIEAFEERGYRWAYRVVNSLAFLPQRRERVLFVATTTDVDPAAVLFSSDAAAHDPDTTLSTHAHGFYWTEGIRGLGWAPDAIPTLKNGSTVGIASPPAIMLPSGEVVTPDIRDAERLQGFEAGWTEPATTVGRASLRWSLVGNAVTVPVAKWLGEQLANPGSYDAHRDRDLASDGRWPKAARFDGDRRRGVEIGKFPVWRERPALVEFLRFDGKPLSERATRGFLSRTDRSTLRFLPDFLERLRRHLDYMEGGGGLFAPSYELSAVAAE</sequence>
<evidence type="ECO:0000256" key="1">
    <source>
        <dbReference type="ARBA" id="ARBA00022603"/>
    </source>
</evidence>
<dbReference type="KEGG" id="pstg:E8M01_02185"/>
<keyword evidence="3 6" id="KW-0949">S-adenosyl-L-methionine</keyword>
<evidence type="ECO:0000256" key="4">
    <source>
        <dbReference type="ARBA" id="ARBA00022747"/>
    </source>
</evidence>
<dbReference type="GO" id="GO:0009307">
    <property type="term" value="P:DNA restriction-modification system"/>
    <property type="evidence" value="ECO:0007669"/>
    <property type="project" value="UniProtKB-KW"/>
</dbReference>
<proteinExistence type="inferred from homology"/>
<dbReference type="InterPro" id="IPR018117">
    <property type="entry name" value="C5_DNA_meth_AS"/>
</dbReference>
<evidence type="ECO:0000313" key="10">
    <source>
        <dbReference type="Proteomes" id="UP000298781"/>
    </source>
</evidence>
<dbReference type="PROSITE" id="PS00094">
    <property type="entry name" value="C5_MTASE_1"/>
    <property type="match status" value="1"/>
</dbReference>
<dbReference type="InterPro" id="IPR050390">
    <property type="entry name" value="C5-Methyltransferase"/>
</dbReference>
<keyword evidence="2 6" id="KW-0808">Transferase</keyword>
<keyword evidence="4" id="KW-0680">Restriction system</keyword>
<protein>
    <recommendedName>
        <fullName evidence="8">Cytosine-specific methyltransferase</fullName>
        <ecNumber evidence="8">2.1.1.37</ecNumber>
    </recommendedName>
</protein>
<name>A0A4D7BGY0_9HYPH</name>
<evidence type="ECO:0000256" key="6">
    <source>
        <dbReference type="PROSITE-ProRule" id="PRU01016"/>
    </source>
</evidence>
<dbReference type="GO" id="GO:0003886">
    <property type="term" value="F:DNA (cytosine-5-)-methyltransferase activity"/>
    <property type="evidence" value="ECO:0007669"/>
    <property type="project" value="UniProtKB-EC"/>
</dbReference>
<dbReference type="GO" id="GO:0032259">
    <property type="term" value="P:methylation"/>
    <property type="evidence" value="ECO:0007669"/>
    <property type="project" value="UniProtKB-KW"/>
</dbReference>
<evidence type="ECO:0000313" key="9">
    <source>
        <dbReference type="EMBL" id="QCI68998.1"/>
    </source>
</evidence>
<dbReference type="OrthoDB" id="9813719at2"/>
<dbReference type="Gene3D" id="3.40.50.150">
    <property type="entry name" value="Vaccinia Virus protein VP39"/>
    <property type="match status" value="1"/>
</dbReference>